<keyword evidence="3" id="KW-1185">Reference proteome</keyword>
<dbReference type="PANTHER" id="PTHR31374:SF118">
    <property type="entry name" value="OS01G0924966 PROTEIN"/>
    <property type="match status" value="1"/>
</dbReference>
<reference evidence="3" key="1">
    <citation type="journal article" date="2018" name="Gigascience">
        <title>Genome assembly of the Pink Ipe (Handroanthus impetiginosus, Bignoniaceae), a highly valued, ecologically keystone Neotropical timber forest tree.</title>
        <authorList>
            <person name="Silva-Junior O.B."/>
            <person name="Grattapaglia D."/>
            <person name="Novaes E."/>
            <person name="Collevatti R.G."/>
        </authorList>
    </citation>
    <scope>NUCLEOTIDE SEQUENCE [LARGE SCALE GENOMIC DNA]</scope>
    <source>
        <strain evidence="3">cv. UFG-1</strain>
    </source>
</reference>
<dbReference type="Pfam" id="PF02519">
    <property type="entry name" value="Auxin_inducible"/>
    <property type="match status" value="1"/>
</dbReference>
<dbReference type="GO" id="GO:0009733">
    <property type="term" value="P:response to auxin"/>
    <property type="evidence" value="ECO:0007669"/>
    <property type="project" value="InterPro"/>
</dbReference>
<dbReference type="InterPro" id="IPR003676">
    <property type="entry name" value="SAUR_fam"/>
</dbReference>
<name>A0A2G9HYV0_9LAMI</name>
<comment type="caution">
    <text evidence="2">The sequence shown here is derived from an EMBL/GenBank/DDBJ whole genome shotgun (WGS) entry which is preliminary data.</text>
</comment>
<evidence type="ECO:0000256" key="1">
    <source>
        <dbReference type="ARBA" id="ARBA00006974"/>
    </source>
</evidence>
<evidence type="ECO:0008006" key="4">
    <source>
        <dbReference type="Google" id="ProtNLM"/>
    </source>
</evidence>
<dbReference type="STRING" id="429701.A0A2G9HYV0"/>
<sequence length="173" mass="19563">MEHMEADRRTQKKSSILKKLESYLSFKRRAKSSAGSKNVFSNPLKNKGNTKRQVTPTGCFTVYVGPEKQRFMIKTEYANHPLFKMLLDDAELEYGFKNEGPLHLPCDADLFVKVLAEMDSDKDCDIDNPNCGFAYGYCSPFSPARRLGKSEMAKGSSTYSLLARPCSLKINHF</sequence>
<dbReference type="OrthoDB" id="660486at2759"/>
<accession>A0A2G9HYV0</accession>
<dbReference type="PANTHER" id="PTHR31374">
    <property type="entry name" value="AUXIN-INDUCED PROTEIN-LIKE-RELATED"/>
    <property type="match status" value="1"/>
</dbReference>
<dbReference type="AlphaFoldDB" id="A0A2G9HYV0"/>
<dbReference type="Proteomes" id="UP000231279">
    <property type="component" value="Unassembled WGS sequence"/>
</dbReference>
<gene>
    <name evidence="2" type="ORF">CDL12_04768</name>
</gene>
<evidence type="ECO:0000313" key="2">
    <source>
        <dbReference type="EMBL" id="PIN22520.1"/>
    </source>
</evidence>
<evidence type="ECO:0000313" key="3">
    <source>
        <dbReference type="Proteomes" id="UP000231279"/>
    </source>
</evidence>
<organism evidence="2 3">
    <name type="scientific">Handroanthus impetiginosus</name>
    <dbReference type="NCBI Taxonomy" id="429701"/>
    <lineage>
        <taxon>Eukaryota</taxon>
        <taxon>Viridiplantae</taxon>
        <taxon>Streptophyta</taxon>
        <taxon>Embryophyta</taxon>
        <taxon>Tracheophyta</taxon>
        <taxon>Spermatophyta</taxon>
        <taxon>Magnoliopsida</taxon>
        <taxon>eudicotyledons</taxon>
        <taxon>Gunneridae</taxon>
        <taxon>Pentapetalae</taxon>
        <taxon>asterids</taxon>
        <taxon>lamiids</taxon>
        <taxon>Lamiales</taxon>
        <taxon>Bignoniaceae</taxon>
        <taxon>Crescentiina</taxon>
        <taxon>Tabebuia alliance</taxon>
        <taxon>Handroanthus</taxon>
    </lineage>
</organism>
<dbReference type="EMBL" id="NKXS01000739">
    <property type="protein sequence ID" value="PIN22520.1"/>
    <property type="molecule type" value="Genomic_DNA"/>
</dbReference>
<proteinExistence type="inferred from homology"/>
<protein>
    <recommendedName>
        <fullName evidence="4">Small auxin-up RNA</fullName>
    </recommendedName>
</protein>
<comment type="similarity">
    <text evidence="1">Belongs to the ARG7 family.</text>
</comment>